<dbReference type="SUPFAM" id="SSF51230">
    <property type="entry name" value="Single hybrid motif"/>
    <property type="match status" value="1"/>
</dbReference>
<dbReference type="OrthoDB" id="202158at2759"/>
<evidence type="ECO:0000256" key="5">
    <source>
        <dbReference type="ARBA" id="ARBA00022679"/>
    </source>
</evidence>
<evidence type="ECO:0000256" key="3">
    <source>
        <dbReference type="ARBA" id="ARBA00007317"/>
    </source>
</evidence>
<name>A0A8J2RXS7_9CRUS</name>
<keyword evidence="9" id="KW-0496">Mitochondrion</keyword>
<dbReference type="FunFam" id="2.40.50.100:FF:000013">
    <property type="entry name" value="Dihydrolipoamide acetyltransferase component of pyruvate dehydrogenase complex"/>
    <property type="match status" value="1"/>
</dbReference>
<evidence type="ECO:0000313" key="17">
    <source>
        <dbReference type="EMBL" id="CAH0105140.1"/>
    </source>
</evidence>
<evidence type="ECO:0000256" key="8">
    <source>
        <dbReference type="ARBA" id="ARBA00022990"/>
    </source>
</evidence>
<comment type="cofactor">
    <cofactor evidence="1 13">
        <name>(R)-lipoate</name>
        <dbReference type="ChEBI" id="CHEBI:83088"/>
    </cofactor>
</comment>
<dbReference type="InterPro" id="IPR011053">
    <property type="entry name" value="Single_hybrid_motif"/>
</dbReference>
<dbReference type="GO" id="GO:0016407">
    <property type="term" value="F:acetyltransferase activity"/>
    <property type="evidence" value="ECO:0007669"/>
    <property type="project" value="TreeGrafter"/>
</dbReference>
<dbReference type="CDD" id="cd06849">
    <property type="entry name" value="lipoyl_domain"/>
    <property type="match status" value="1"/>
</dbReference>
<evidence type="ECO:0000259" key="16">
    <source>
        <dbReference type="PROSITE" id="PS51826"/>
    </source>
</evidence>
<dbReference type="InterPro" id="IPR036625">
    <property type="entry name" value="E3-bd_dom_sf"/>
</dbReference>
<dbReference type="EMBL" id="CAKKLH010000169">
    <property type="protein sequence ID" value="CAH0105140.1"/>
    <property type="molecule type" value="Genomic_DNA"/>
</dbReference>
<reference evidence="17" key="1">
    <citation type="submission" date="2021-11" db="EMBL/GenBank/DDBJ databases">
        <authorList>
            <person name="Schell T."/>
        </authorList>
    </citation>
    <scope>NUCLEOTIDE SEQUENCE</scope>
    <source>
        <strain evidence="17">M5</strain>
    </source>
</reference>
<dbReference type="Gene3D" id="4.10.320.10">
    <property type="entry name" value="E3-binding domain"/>
    <property type="match status" value="1"/>
</dbReference>
<dbReference type="Proteomes" id="UP000789390">
    <property type="component" value="Unassembled WGS sequence"/>
</dbReference>
<comment type="catalytic activity">
    <reaction evidence="11">
        <text>N(6)-[(R)-dihydrolipoyl]-L-lysyl-[protein] + 2-methylpropanoyl-CoA = N(6)-[(R)-S(8)-2-methylpropanoyldihydrolipoyl]-L-lysyl-[protein] + CoA</text>
        <dbReference type="Rhea" id="RHEA:18865"/>
        <dbReference type="Rhea" id="RHEA-COMP:10475"/>
        <dbReference type="Rhea" id="RHEA-COMP:10497"/>
        <dbReference type="ChEBI" id="CHEBI:57287"/>
        <dbReference type="ChEBI" id="CHEBI:57338"/>
        <dbReference type="ChEBI" id="CHEBI:83100"/>
        <dbReference type="ChEBI" id="CHEBI:83142"/>
        <dbReference type="EC" id="2.3.1.168"/>
    </reaction>
    <physiologicalReaction direction="left-to-right" evidence="11">
        <dbReference type="Rhea" id="RHEA:18866"/>
    </physiologicalReaction>
</comment>
<dbReference type="FunFam" id="4.10.320.10:FF:000002">
    <property type="entry name" value="Dihydrolipoamide acetyltransferase component of pyruvate dehydrogenase complex"/>
    <property type="match status" value="1"/>
</dbReference>
<dbReference type="PROSITE" id="PS51826">
    <property type="entry name" value="PSBD"/>
    <property type="match status" value="1"/>
</dbReference>
<dbReference type="Gene3D" id="3.30.559.10">
    <property type="entry name" value="Chloramphenicol acetyltransferase-like domain"/>
    <property type="match status" value="1"/>
</dbReference>
<dbReference type="EC" id="2.3.1.-" evidence="13"/>
<comment type="similarity">
    <text evidence="3 13">Belongs to the 2-oxoacid dehydrogenase family.</text>
</comment>
<feature type="compositionally biased region" description="Low complexity" evidence="14">
    <location>
        <begin position="219"/>
        <end position="244"/>
    </location>
</feature>
<evidence type="ECO:0000256" key="1">
    <source>
        <dbReference type="ARBA" id="ARBA00001938"/>
    </source>
</evidence>
<evidence type="ECO:0000256" key="9">
    <source>
        <dbReference type="ARBA" id="ARBA00023128"/>
    </source>
</evidence>
<dbReference type="PANTHER" id="PTHR43178:SF5">
    <property type="entry name" value="LIPOAMIDE ACYLTRANSFERASE COMPONENT OF BRANCHED-CHAIN ALPHA-KETO ACID DEHYDROGENASE COMPLEX, MITOCHONDRIAL"/>
    <property type="match status" value="1"/>
</dbReference>
<gene>
    <name evidence="17" type="ORF">DGAL_LOCUS8154</name>
</gene>
<dbReference type="InterPro" id="IPR023213">
    <property type="entry name" value="CAT-like_dom_sf"/>
</dbReference>
<keyword evidence="7" id="KW-0809">Transit peptide</keyword>
<keyword evidence="8" id="KW-0007">Acetylation</keyword>
<feature type="domain" description="Peripheral subunit-binding (PSBD)" evidence="16">
    <location>
        <begin position="177"/>
        <end position="214"/>
    </location>
</feature>
<dbReference type="PROSITE" id="PS00189">
    <property type="entry name" value="LIPOYL"/>
    <property type="match status" value="1"/>
</dbReference>
<dbReference type="GO" id="GO:0005759">
    <property type="term" value="C:mitochondrial matrix"/>
    <property type="evidence" value="ECO:0007669"/>
    <property type="project" value="UniProtKB-SubCell"/>
</dbReference>
<dbReference type="GO" id="GO:0005829">
    <property type="term" value="C:cytosol"/>
    <property type="evidence" value="ECO:0007669"/>
    <property type="project" value="UniProtKB-ARBA"/>
</dbReference>
<dbReference type="Pfam" id="PF02817">
    <property type="entry name" value="E3_binding"/>
    <property type="match status" value="1"/>
</dbReference>
<evidence type="ECO:0000256" key="6">
    <source>
        <dbReference type="ARBA" id="ARBA00022823"/>
    </source>
</evidence>
<proteinExistence type="inferred from homology"/>
<evidence type="ECO:0000256" key="10">
    <source>
        <dbReference type="ARBA" id="ARBA00023315"/>
    </source>
</evidence>
<dbReference type="PANTHER" id="PTHR43178">
    <property type="entry name" value="DIHYDROLIPOAMIDE ACETYLTRANSFERASE COMPONENT OF PYRUVATE DEHYDROGENASE COMPLEX"/>
    <property type="match status" value="1"/>
</dbReference>
<keyword evidence="10 13" id="KW-0012">Acyltransferase</keyword>
<evidence type="ECO:0000256" key="7">
    <source>
        <dbReference type="ARBA" id="ARBA00022946"/>
    </source>
</evidence>
<dbReference type="FunFam" id="3.30.559.10:FF:000009">
    <property type="entry name" value="Dihydrolipoamide acetyltransferase component of pyruvate dehydrogenase complex"/>
    <property type="match status" value="1"/>
</dbReference>
<feature type="domain" description="Lipoyl-binding" evidence="15">
    <location>
        <begin position="63"/>
        <end position="138"/>
    </location>
</feature>
<dbReference type="InterPro" id="IPR000089">
    <property type="entry name" value="Biotin_lipoyl"/>
</dbReference>
<evidence type="ECO:0000256" key="11">
    <source>
        <dbReference type="ARBA" id="ARBA00051775"/>
    </source>
</evidence>
<evidence type="ECO:0000256" key="4">
    <source>
        <dbReference type="ARBA" id="ARBA00022553"/>
    </source>
</evidence>
<dbReference type="InterPro" id="IPR050743">
    <property type="entry name" value="2-oxoacid_DH_E2_comp"/>
</dbReference>
<dbReference type="InterPro" id="IPR003016">
    <property type="entry name" value="2-oxoA_DH_lipoyl-BS"/>
</dbReference>
<dbReference type="SUPFAM" id="SSF47005">
    <property type="entry name" value="Peripheral subunit-binding domain of 2-oxo acid dehydrogenase complex"/>
    <property type="match status" value="1"/>
</dbReference>
<evidence type="ECO:0000256" key="14">
    <source>
        <dbReference type="SAM" id="MobiDB-lite"/>
    </source>
</evidence>
<comment type="subcellular location">
    <subcellularLocation>
        <location evidence="2">Mitochondrion matrix</location>
    </subcellularLocation>
</comment>
<dbReference type="PROSITE" id="PS50968">
    <property type="entry name" value="BIOTINYL_LIPOYL"/>
    <property type="match status" value="1"/>
</dbReference>
<evidence type="ECO:0000256" key="12">
    <source>
        <dbReference type="ARBA" id="ARBA00059178"/>
    </source>
</evidence>
<keyword evidence="4" id="KW-0597">Phosphoprotein</keyword>
<comment type="function">
    <text evidence="12">The branched-chain alpha-keto dehydrogenase complex catalyzes the overall conversion of alpha-keto acids to acyl-CoA and CO(2). It contains multiple copies of three enzymatic components: branched-chain alpha-keto acid decarboxylase (E1), lipoamide acyltransferase (E2) and lipoamide dehydrogenase (E3). Within this complex, the catalytic function of this enzyme is to accept, and to transfer to coenzyme A, acyl groups that are generated by the branched-chain alpha-keto acid decarboxylase component.</text>
</comment>
<evidence type="ECO:0000256" key="2">
    <source>
        <dbReference type="ARBA" id="ARBA00004305"/>
    </source>
</evidence>
<dbReference type="InterPro" id="IPR001078">
    <property type="entry name" value="2-oxoacid_DH_actylTfrase"/>
</dbReference>
<organism evidence="17 18">
    <name type="scientific">Daphnia galeata</name>
    <dbReference type="NCBI Taxonomy" id="27404"/>
    <lineage>
        <taxon>Eukaryota</taxon>
        <taxon>Metazoa</taxon>
        <taxon>Ecdysozoa</taxon>
        <taxon>Arthropoda</taxon>
        <taxon>Crustacea</taxon>
        <taxon>Branchiopoda</taxon>
        <taxon>Diplostraca</taxon>
        <taxon>Cladocera</taxon>
        <taxon>Anomopoda</taxon>
        <taxon>Daphniidae</taxon>
        <taxon>Daphnia</taxon>
    </lineage>
</organism>
<evidence type="ECO:0000259" key="15">
    <source>
        <dbReference type="PROSITE" id="PS50968"/>
    </source>
</evidence>
<evidence type="ECO:0000313" key="18">
    <source>
        <dbReference type="Proteomes" id="UP000789390"/>
    </source>
</evidence>
<dbReference type="InterPro" id="IPR004167">
    <property type="entry name" value="PSBD"/>
</dbReference>
<protein>
    <recommendedName>
        <fullName evidence="13">Dihydrolipoamide acetyltransferase component of pyruvate dehydrogenase complex</fullName>
        <ecNumber evidence="13">2.3.1.-</ecNumber>
    </recommendedName>
</protein>
<keyword evidence="6 13" id="KW-0450">Lipoyl</keyword>
<dbReference type="GO" id="GO:0031405">
    <property type="term" value="F:lipoic acid binding"/>
    <property type="evidence" value="ECO:0007669"/>
    <property type="project" value="TreeGrafter"/>
</dbReference>
<dbReference type="GO" id="GO:0043754">
    <property type="term" value="F:dihydrolipoamide branched chain acyltransferase activity"/>
    <property type="evidence" value="ECO:0007669"/>
    <property type="project" value="UniProtKB-EC"/>
</dbReference>
<dbReference type="Gene3D" id="2.40.50.100">
    <property type="match status" value="1"/>
</dbReference>
<feature type="region of interest" description="Disordered" evidence="14">
    <location>
        <begin position="217"/>
        <end position="264"/>
    </location>
</feature>
<accession>A0A8J2RXS7</accession>
<comment type="caution">
    <text evidence="17">The sequence shown here is derived from an EMBL/GenBank/DDBJ whole genome shotgun (WGS) entry which is preliminary data.</text>
</comment>
<keyword evidence="18" id="KW-1185">Reference proteome</keyword>
<dbReference type="Pfam" id="PF00364">
    <property type="entry name" value="Biotin_lipoyl"/>
    <property type="match status" value="1"/>
</dbReference>
<dbReference type="AlphaFoldDB" id="A0A8J2RXS7"/>
<dbReference type="Pfam" id="PF00198">
    <property type="entry name" value="2-oxoacid_dh"/>
    <property type="match status" value="1"/>
</dbReference>
<evidence type="ECO:0000256" key="13">
    <source>
        <dbReference type="RuleBase" id="RU003423"/>
    </source>
</evidence>
<keyword evidence="5 13" id="KW-0808">Transferase</keyword>
<sequence length="498" mass="54698">MASAARRIVCSFRQHKLFYLKSRLQYNAVALPISHIGPCGYVEKSHPITTRFFHSSKPFCGEKVPFKLSDIGEGITEVTVKEWYVKEGDKVAQFDPICEVQSDKASVTITSRYDGIISKLHYATDDMAKVGTPLVDIEVSGSVTEEPVEELQEKDAIPLGERDESLDTLELPAEKVLTTPSVRKMASDHKINLRDVQGTGRDGRILKEDMLRHIESLRSSKSAPKAKQQAPQEQPNKAAVSTPQQPSPPTKSPQIVRPASPVGVDRTESIKGFKRAMAKSMTAALRIPHFGYCDEIDMTSMASLRHSLKENPMVKERAIKLSFMPFFIKAASMALNHFPVLNSSVDETCENITYKASHNIGFAMDTSLGLIVPNVKNVQSLSVMDVAIELARLQELGNKGTLGTADLTGGTFTLSNIGSIGGTYAKPVIMPPEVAIGAIGRVQVLPRFNNKGEVVRASIMQVSWSADHRVIDGASMARFSNLWKAYLENPSTMILDLK</sequence>
<dbReference type="SUPFAM" id="SSF52777">
    <property type="entry name" value="CoA-dependent acyltransferases"/>
    <property type="match status" value="1"/>
</dbReference>